<evidence type="ECO:0000256" key="4">
    <source>
        <dbReference type="ARBA" id="ARBA00022827"/>
    </source>
</evidence>
<evidence type="ECO:0000256" key="2">
    <source>
        <dbReference type="ARBA" id="ARBA00009130"/>
    </source>
</evidence>
<dbReference type="PANTHER" id="PTHR43429">
    <property type="entry name" value="PYRIDINE NUCLEOTIDE-DISULFIDE OXIDOREDUCTASE DOMAIN-CONTAINING"/>
    <property type="match status" value="1"/>
</dbReference>
<dbReference type="SUPFAM" id="SSF55424">
    <property type="entry name" value="FAD/NAD-linked reductases, dimerisation (C-terminal) domain"/>
    <property type="match status" value="1"/>
</dbReference>
<evidence type="ECO:0000256" key="3">
    <source>
        <dbReference type="ARBA" id="ARBA00022630"/>
    </source>
</evidence>
<sequence length="380" mass="41628">MHCNSDVVGLNADEKTVDIIVDGEKSTMSYDKLLLSPGGVAVKPPFEGVELDKVDTFRGPEDTQKVLDDMKASKKAVVIGAGYIGLEVVEAFAKAGVDVRVIDMAERFLPTYLDKEFTDVLEAHAKENGVEFYGGERVQSFQGKDGKVAAVVTDKQTHEADTVVLSMGVKPDAGWLADELEMTDKGFVVTDDYLQTSVKDVYAGGDATFVPYAPTEGKTSIALATMARRQGVVAAMNAMGKEMKMPEMTGTSALSLFDYKFVNTGLNATSAESYEGNVASKYVEEPLYPEFMRKPGKVMMKIYYDEDDHRILGAQLMSKEDIATAIDTLSVAIAAKWTLEDLALADFFFQPRFDRPWHYLNVLAMAALDYKLGGADKLLF</sequence>
<gene>
    <name evidence="10" type="ORF">FNV33_08685</name>
</gene>
<name>A0A516GKP2_9LACT</name>
<evidence type="ECO:0000256" key="1">
    <source>
        <dbReference type="ARBA" id="ARBA00001974"/>
    </source>
</evidence>
<evidence type="ECO:0000313" key="11">
    <source>
        <dbReference type="Proteomes" id="UP000315953"/>
    </source>
</evidence>
<dbReference type="PANTHER" id="PTHR43429:SF1">
    <property type="entry name" value="NAD(P)H SULFUR OXIDOREDUCTASE (COA-DEPENDENT)"/>
    <property type="match status" value="1"/>
</dbReference>
<evidence type="ECO:0000256" key="6">
    <source>
        <dbReference type="ARBA" id="ARBA00023097"/>
    </source>
</evidence>
<dbReference type="InterPro" id="IPR050260">
    <property type="entry name" value="FAD-bd_OxRdtase"/>
</dbReference>
<dbReference type="KEGG" id="dpm:FNV33_08685"/>
<accession>A0A516GKP2</accession>
<dbReference type="Proteomes" id="UP000315953">
    <property type="component" value="Chromosome"/>
</dbReference>
<evidence type="ECO:0000313" key="10">
    <source>
        <dbReference type="EMBL" id="QDO92065.1"/>
    </source>
</evidence>
<dbReference type="GO" id="GO:0004601">
    <property type="term" value="F:peroxidase activity"/>
    <property type="evidence" value="ECO:0007669"/>
    <property type="project" value="UniProtKB-KW"/>
</dbReference>
<keyword evidence="3" id="KW-0285">Flavoprotein</keyword>
<feature type="domain" description="FAD/NAD(P)-binding" evidence="9">
    <location>
        <begin position="4"/>
        <end position="231"/>
    </location>
</feature>
<keyword evidence="6" id="KW-0558">Oxidation</keyword>
<dbReference type="EMBL" id="CP041626">
    <property type="protein sequence ID" value="QDO92065.1"/>
    <property type="molecule type" value="Genomic_DNA"/>
</dbReference>
<dbReference type="PRINTS" id="PR00368">
    <property type="entry name" value="FADPNR"/>
</dbReference>
<keyword evidence="7" id="KW-0676">Redox-active center</keyword>
<protein>
    <submittedName>
        <fullName evidence="10">NADH peroxidase</fullName>
    </submittedName>
</protein>
<dbReference type="Pfam" id="PF07992">
    <property type="entry name" value="Pyr_redox_2"/>
    <property type="match status" value="1"/>
</dbReference>
<dbReference type="Pfam" id="PF02852">
    <property type="entry name" value="Pyr_redox_dim"/>
    <property type="match status" value="1"/>
</dbReference>
<keyword evidence="5" id="KW-0560">Oxidoreductase</keyword>
<dbReference type="InterPro" id="IPR016156">
    <property type="entry name" value="FAD/NAD-linked_Rdtase_dimer_sf"/>
</dbReference>
<evidence type="ECO:0000259" key="9">
    <source>
        <dbReference type="Pfam" id="PF07992"/>
    </source>
</evidence>
<keyword evidence="10" id="KW-0575">Peroxidase</keyword>
<feature type="domain" description="Pyridine nucleotide-disulphide oxidoreductase dimerisation" evidence="8">
    <location>
        <begin position="257"/>
        <end position="354"/>
    </location>
</feature>
<evidence type="ECO:0000256" key="5">
    <source>
        <dbReference type="ARBA" id="ARBA00023002"/>
    </source>
</evidence>
<comment type="similarity">
    <text evidence="2">Belongs to the class-III pyridine nucleotide-disulfide oxidoreductase family.</text>
</comment>
<dbReference type="InterPro" id="IPR023753">
    <property type="entry name" value="FAD/NAD-binding_dom"/>
</dbReference>
<dbReference type="PRINTS" id="PR00411">
    <property type="entry name" value="PNDRDTASEI"/>
</dbReference>
<comment type="cofactor">
    <cofactor evidence="1">
        <name>FAD</name>
        <dbReference type="ChEBI" id="CHEBI:57692"/>
    </cofactor>
</comment>
<evidence type="ECO:0000259" key="8">
    <source>
        <dbReference type="Pfam" id="PF02852"/>
    </source>
</evidence>
<dbReference type="Gene3D" id="3.50.50.60">
    <property type="entry name" value="FAD/NAD(P)-binding domain"/>
    <property type="match status" value="2"/>
</dbReference>
<dbReference type="SUPFAM" id="SSF51905">
    <property type="entry name" value="FAD/NAD(P)-binding domain"/>
    <property type="match status" value="1"/>
</dbReference>
<evidence type="ECO:0000256" key="7">
    <source>
        <dbReference type="ARBA" id="ARBA00023284"/>
    </source>
</evidence>
<proteinExistence type="inferred from homology"/>
<dbReference type="InterPro" id="IPR036188">
    <property type="entry name" value="FAD/NAD-bd_sf"/>
</dbReference>
<dbReference type="InterPro" id="IPR004099">
    <property type="entry name" value="Pyr_nucl-diS_OxRdtase_dimer"/>
</dbReference>
<organism evidence="10 11">
    <name type="scientific">Dolosigranulum pigrum</name>
    <dbReference type="NCBI Taxonomy" id="29394"/>
    <lineage>
        <taxon>Bacteria</taxon>
        <taxon>Bacillati</taxon>
        <taxon>Bacillota</taxon>
        <taxon>Bacilli</taxon>
        <taxon>Lactobacillales</taxon>
        <taxon>Carnobacteriaceae</taxon>
        <taxon>Dolosigranulum</taxon>
    </lineage>
</organism>
<keyword evidence="4" id="KW-0274">FAD</keyword>
<dbReference type="AlphaFoldDB" id="A0A516GKP2"/>
<reference evidence="10 11" key="1">
    <citation type="submission" date="2019-07" db="EMBL/GenBank/DDBJ databases">
        <title>Genome assembly of a nasal isolate of Dolosigranulum pigrum from a chronic sinusitis patient.</title>
        <authorList>
            <person name="Baig S."/>
            <person name="Overballe-Petersen S."/>
            <person name="Kaspar U."/>
            <person name="Rendboe A."/>
            <person name="de Man T."/>
            <person name="Liu C."/>
            <person name="Price L.B."/>
            <person name="Stegger M."/>
            <person name="Becker K."/>
            <person name="Skytt Andersen P."/>
        </authorList>
    </citation>
    <scope>NUCLEOTIDE SEQUENCE [LARGE SCALE GENOMIC DNA]</scope>
    <source>
        <strain evidence="10 11">83VPs-KB5</strain>
    </source>
</reference>